<evidence type="ECO:0000313" key="2">
    <source>
        <dbReference type="EMBL" id="KRX09490.1"/>
    </source>
</evidence>
<keyword evidence="3" id="KW-1185">Reference proteome</keyword>
<dbReference type="AlphaFoldDB" id="A0A0V0R4S4"/>
<dbReference type="Proteomes" id="UP000054937">
    <property type="component" value="Unassembled WGS sequence"/>
</dbReference>
<comment type="caution">
    <text evidence="2">The sequence shown here is derived from an EMBL/GenBank/DDBJ whole genome shotgun (WGS) entry which is preliminary data.</text>
</comment>
<accession>A0A0V0R4S4</accession>
<protein>
    <submittedName>
        <fullName evidence="2">Uncharacterized protein</fullName>
    </submittedName>
</protein>
<dbReference type="EMBL" id="LDAU01000048">
    <property type="protein sequence ID" value="KRX09490.1"/>
    <property type="molecule type" value="Genomic_DNA"/>
</dbReference>
<name>A0A0V0R4S4_PSEPJ</name>
<proteinExistence type="predicted"/>
<sequence>MEKNQPQKKKLANQQYKSVQEKIFRISKSGQQLNDLDNENENENEQQKLQRRQTAQIDQYYNIYDLTQIDDKFDSELSQGKQGTSYIQSPAASVQRQQLYIKKRKYYWNSIKKNMGWLRK</sequence>
<feature type="region of interest" description="Disordered" evidence="1">
    <location>
        <begin position="30"/>
        <end position="52"/>
    </location>
</feature>
<gene>
    <name evidence="2" type="ORF">PPERSA_12233</name>
</gene>
<dbReference type="InParanoid" id="A0A0V0R4S4"/>
<evidence type="ECO:0000313" key="3">
    <source>
        <dbReference type="Proteomes" id="UP000054937"/>
    </source>
</evidence>
<reference evidence="2 3" key="1">
    <citation type="journal article" date="2015" name="Sci. Rep.">
        <title>Genome of the facultative scuticociliatosis pathogen Pseudocohnilembus persalinus provides insight into its virulence through horizontal gene transfer.</title>
        <authorList>
            <person name="Xiong J."/>
            <person name="Wang G."/>
            <person name="Cheng J."/>
            <person name="Tian M."/>
            <person name="Pan X."/>
            <person name="Warren A."/>
            <person name="Jiang C."/>
            <person name="Yuan D."/>
            <person name="Miao W."/>
        </authorList>
    </citation>
    <scope>NUCLEOTIDE SEQUENCE [LARGE SCALE GENOMIC DNA]</scope>
    <source>
        <strain evidence="2">36N120E</strain>
    </source>
</reference>
<organism evidence="2 3">
    <name type="scientific">Pseudocohnilembus persalinus</name>
    <name type="common">Ciliate</name>
    <dbReference type="NCBI Taxonomy" id="266149"/>
    <lineage>
        <taxon>Eukaryota</taxon>
        <taxon>Sar</taxon>
        <taxon>Alveolata</taxon>
        <taxon>Ciliophora</taxon>
        <taxon>Intramacronucleata</taxon>
        <taxon>Oligohymenophorea</taxon>
        <taxon>Scuticociliatia</taxon>
        <taxon>Philasterida</taxon>
        <taxon>Pseudocohnilembidae</taxon>
        <taxon>Pseudocohnilembus</taxon>
    </lineage>
</organism>
<evidence type="ECO:0000256" key="1">
    <source>
        <dbReference type="SAM" id="MobiDB-lite"/>
    </source>
</evidence>